<name>A0A8X6FZM0_TRICU</name>
<organism evidence="1 2">
    <name type="scientific">Trichonephila clavata</name>
    <name type="common">Joro spider</name>
    <name type="synonym">Nephila clavata</name>
    <dbReference type="NCBI Taxonomy" id="2740835"/>
    <lineage>
        <taxon>Eukaryota</taxon>
        <taxon>Metazoa</taxon>
        <taxon>Ecdysozoa</taxon>
        <taxon>Arthropoda</taxon>
        <taxon>Chelicerata</taxon>
        <taxon>Arachnida</taxon>
        <taxon>Araneae</taxon>
        <taxon>Araneomorphae</taxon>
        <taxon>Entelegynae</taxon>
        <taxon>Araneoidea</taxon>
        <taxon>Nephilidae</taxon>
        <taxon>Trichonephila</taxon>
    </lineage>
</organism>
<proteinExistence type="predicted"/>
<gene>
    <name evidence="1" type="ORF">TNCT_607911</name>
</gene>
<reference evidence="1" key="1">
    <citation type="submission" date="2020-07" db="EMBL/GenBank/DDBJ databases">
        <title>Multicomponent nature underlies the extraordinary mechanical properties of spider dragline silk.</title>
        <authorList>
            <person name="Kono N."/>
            <person name="Nakamura H."/>
            <person name="Mori M."/>
            <person name="Yoshida Y."/>
            <person name="Ohtoshi R."/>
            <person name="Malay A.D."/>
            <person name="Moran D.A.P."/>
            <person name="Tomita M."/>
            <person name="Numata K."/>
            <person name="Arakawa K."/>
        </authorList>
    </citation>
    <scope>NUCLEOTIDE SEQUENCE</scope>
</reference>
<sequence length="96" mass="11411">MIVHRLFRLQQNWGNASHFGREERLYFFRSSNGPQMSHLLRHTDAPTSVTTCARVERRFPWSNFKSLMFCLLHSQREKIFKWLLIFDSLVLSSPGI</sequence>
<dbReference type="Proteomes" id="UP000887116">
    <property type="component" value="Unassembled WGS sequence"/>
</dbReference>
<dbReference type="AlphaFoldDB" id="A0A8X6FZM0"/>
<evidence type="ECO:0000313" key="1">
    <source>
        <dbReference type="EMBL" id="GFQ92157.1"/>
    </source>
</evidence>
<evidence type="ECO:0000313" key="2">
    <source>
        <dbReference type="Proteomes" id="UP000887116"/>
    </source>
</evidence>
<accession>A0A8X6FZM0</accession>
<protein>
    <submittedName>
        <fullName evidence="1">Uncharacterized protein</fullName>
    </submittedName>
</protein>
<dbReference type="EMBL" id="BMAO01004073">
    <property type="protein sequence ID" value="GFQ92157.1"/>
    <property type="molecule type" value="Genomic_DNA"/>
</dbReference>
<comment type="caution">
    <text evidence="1">The sequence shown here is derived from an EMBL/GenBank/DDBJ whole genome shotgun (WGS) entry which is preliminary data.</text>
</comment>
<keyword evidence="2" id="KW-1185">Reference proteome</keyword>
<dbReference type="OrthoDB" id="10385894at2759"/>